<dbReference type="Pfam" id="PF13508">
    <property type="entry name" value="Acetyltransf_7"/>
    <property type="match status" value="1"/>
</dbReference>
<evidence type="ECO:0000259" key="1">
    <source>
        <dbReference type="PROSITE" id="PS51186"/>
    </source>
</evidence>
<accession>A0A1B1TA98</accession>
<sequence>MPTSEEYLELRASAGMAPRSLKGAEKGLGNELYCVLLKVEETDEVVGMGRIIGDGGTVFQICDMAVKIEWQGKGGGTMIMDSLMKYIYENAEKYAYINLLADVNGFYEKWGFKPTSPRSVGMSIKINN</sequence>
<dbReference type="CDD" id="cd04301">
    <property type="entry name" value="NAT_SF"/>
    <property type="match status" value="1"/>
</dbReference>
<reference evidence="2" key="1">
    <citation type="submission" date="2014-11" db="EMBL/GenBank/DDBJ databases">
        <authorList>
            <person name="Zhu J."/>
            <person name="Qi W."/>
            <person name="Song R."/>
        </authorList>
    </citation>
    <scope>NUCLEOTIDE SEQUENCE</scope>
</reference>
<dbReference type="InterPro" id="IPR000182">
    <property type="entry name" value="GNAT_dom"/>
</dbReference>
<organism evidence="2">
    <name type="scientific">uncultured Poseidoniia archaeon</name>
    <dbReference type="NCBI Taxonomy" id="1697135"/>
    <lineage>
        <taxon>Archaea</taxon>
        <taxon>Methanobacteriati</taxon>
        <taxon>Thermoplasmatota</taxon>
        <taxon>Candidatus Poseidoniia</taxon>
        <taxon>environmental samples</taxon>
    </lineage>
</organism>
<dbReference type="PROSITE" id="PS51186">
    <property type="entry name" value="GNAT"/>
    <property type="match status" value="1"/>
</dbReference>
<proteinExistence type="predicted"/>
<dbReference type="PANTHER" id="PTHR43233">
    <property type="entry name" value="FAMILY N-ACETYLTRANSFERASE, PUTATIVE (AFU_ORTHOLOGUE AFUA_6G03350)-RELATED"/>
    <property type="match status" value="1"/>
</dbReference>
<protein>
    <submittedName>
        <fullName evidence="2">GCN5-like N-acetyltransferase</fullName>
    </submittedName>
</protein>
<dbReference type="GO" id="GO:0016747">
    <property type="term" value="F:acyltransferase activity, transferring groups other than amino-acyl groups"/>
    <property type="evidence" value="ECO:0007669"/>
    <property type="project" value="InterPro"/>
</dbReference>
<feature type="domain" description="N-acetyltransferase" evidence="1">
    <location>
        <begin position="1"/>
        <end position="127"/>
    </location>
</feature>
<dbReference type="InterPro" id="IPR016181">
    <property type="entry name" value="Acyl_CoA_acyltransferase"/>
</dbReference>
<dbReference type="PANTHER" id="PTHR43233:SF1">
    <property type="entry name" value="FAMILY N-ACETYLTRANSFERASE, PUTATIVE (AFU_ORTHOLOGUE AFUA_6G03350)-RELATED"/>
    <property type="match status" value="1"/>
</dbReference>
<reference evidence="2" key="2">
    <citation type="journal article" date="2015" name="ISME J.">
        <title>A new class of marine Euryarchaeota group II from the Mediterranean deep chlorophyll maximum.</title>
        <authorList>
            <person name="Martin-Cuadrado A.B."/>
            <person name="Garcia-Heredia I."/>
            <person name="Molto A.G."/>
            <person name="Lopez-Ubeda R."/>
            <person name="Kimes N."/>
            <person name="Lopez-Garcia P."/>
            <person name="Moreira D."/>
            <person name="Rodriguez-Valera F."/>
        </authorList>
    </citation>
    <scope>NUCLEOTIDE SEQUENCE</scope>
</reference>
<evidence type="ECO:0000313" key="2">
    <source>
        <dbReference type="EMBL" id="ANV79206.1"/>
    </source>
</evidence>
<dbReference type="AlphaFoldDB" id="A0A1B1TA98"/>
<keyword evidence="2" id="KW-0808">Transferase</keyword>
<dbReference type="Gene3D" id="3.40.630.30">
    <property type="match status" value="1"/>
</dbReference>
<dbReference type="EMBL" id="KP211814">
    <property type="protein sequence ID" value="ANV79206.1"/>
    <property type="molecule type" value="Genomic_DNA"/>
</dbReference>
<name>A0A1B1TA98_9ARCH</name>
<dbReference type="InterPro" id="IPR053144">
    <property type="entry name" value="Acetyltransferase_Butenolide"/>
</dbReference>
<dbReference type="SUPFAM" id="SSF55729">
    <property type="entry name" value="Acyl-CoA N-acyltransferases (Nat)"/>
    <property type="match status" value="1"/>
</dbReference>